<proteinExistence type="predicted"/>
<reference evidence="3" key="2">
    <citation type="submission" date="2022-03" db="EMBL/GenBank/DDBJ databases">
        <title>Draft title - Genomic analysis of global carrot germplasm unveils the trajectory of domestication and the origin of high carotenoid orange carrot.</title>
        <authorList>
            <person name="Iorizzo M."/>
            <person name="Ellison S."/>
            <person name="Senalik D."/>
            <person name="Macko-Podgorni A."/>
            <person name="Grzebelus D."/>
            <person name="Bostan H."/>
            <person name="Rolling W."/>
            <person name="Curaba J."/>
            <person name="Simon P."/>
        </authorList>
    </citation>
    <scope>NUCLEOTIDE SEQUENCE</scope>
    <source>
        <tissue evidence="3">Leaf</tissue>
    </source>
</reference>
<dbReference type="EMBL" id="CP093351">
    <property type="protein sequence ID" value="WOH15841.1"/>
    <property type="molecule type" value="Genomic_DNA"/>
</dbReference>
<keyword evidence="4" id="KW-1185">Reference proteome</keyword>
<dbReference type="AlphaFoldDB" id="A0AAF0Y162"/>
<evidence type="ECO:0000313" key="3">
    <source>
        <dbReference type="EMBL" id="WOH15841.1"/>
    </source>
</evidence>
<dbReference type="InterPro" id="IPR029466">
    <property type="entry name" value="NAM-associated_C"/>
</dbReference>
<feature type="region of interest" description="Disordered" evidence="1">
    <location>
        <begin position="231"/>
        <end position="264"/>
    </location>
</feature>
<feature type="domain" description="No apical meristem-associated C-terminal" evidence="2">
    <location>
        <begin position="132"/>
        <end position="282"/>
    </location>
</feature>
<organism evidence="3 4">
    <name type="scientific">Daucus carota subsp. sativus</name>
    <name type="common">Carrot</name>
    <dbReference type="NCBI Taxonomy" id="79200"/>
    <lineage>
        <taxon>Eukaryota</taxon>
        <taxon>Viridiplantae</taxon>
        <taxon>Streptophyta</taxon>
        <taxon>Embryophyta</taxon>
        <taxon>Tracheophyta</taxon>
        <taxon>Spermatophyta</taxon>
        <taxon>Magnoliopsida</taxon>
        <taxon>eudicotyledons</taxon>
        <taxon>Gunneridae</taxon>
        <taxon>Pentapetalae</taxon>
        <taxon>asterids</taxon>
        <taxon>campanulids</taxon>
        <taxon>Apiales</taxon>
        <taxon>Apiaceae</taxon>
        <taxon>Apioideae</taxon>
        <taxon>Scandiceae</taxon>
        <taxon>Daucinae</taxon>
        <taxon>Daucus</taxon>
        <taxon>Daucus sect. Daucus</taxon>
    </lineage>
</organism>
<name>A0AAF0Y162_DAUCS</name>
<protein>
    <recommendedName>
        <fullName evidence="2">No apical meristem-associated C-terminal domain-containing protein</fullName>
    </recommendedName>
</protein>
<reference evidence="3" key="1">
    <citation type="journal article" date="2016" name="Nat. Genet.">
        <title>A high-quality carrot genome assembly provides new insights into carotenoid accumulation and asterid genome evolution.</title>
        <authorList>
            <person name="Iorizzo M."/>
            <person name="Ellison S."/>
            <person name="Senalik D."/>
            <person name="Zeng P."/>
            <person name="Satapoomin P."/>
            <person name="Huang J."/>
            <person name="Bowman M."/>
            <person name="Iovene M."/>
            <person name="Sanseverino W."/>
            <person name="Cavagnaro P."/>
            <person name="Yildiz M."/>
            <person name="Macko-Podgorni A."/>
            <person name="Moranska E."/>
            <person name="Grzebelus E."/>
            <person name="Grzebelus D."/>
            <person name="Ashrafi H."/>
            <person name="Zheng Z."/>
            <person name="Cheng S."/>
            <person name="Spooner D."/>
            <person name="Van Deynze A."/>
            <person name="Simon P."/>
        </authorList>
    </citation>
    <scope>NUCLEOTIDE SEQUENCE</scope>
    <source>
        <tissue evidence="3">Leaf</tissue>
    </source>
</reference>
<dbReference type="PANTHER" id="PTHR45125:SF51">
    <property type="entry name" value="F21J9.4-RELATED"/>
    <property type="match status" value="1"/>
</dbReference>
<sequence>MTHQPGITHNFIYSILYILGSLKKNRIRTKNFTKQEDEMLISAWQNVSLDPVTGADQTTGTYWQRVHNYFMKHKEFESNRNVSSLTHRWSMIQLGVNKFHGFYNQFDGRSGYSELDKIDGAKKMYKEVYKTSFSLEHCWNLLRHLPKWNTEFATKKSKARKESPTSPSSPECVMLEKSELERPIGRKAAKELQKKRKRPGMDCDDNSGAAILEQMRVELLESRKQRNEHLKEMMQLAKEKEERERRREEKEQDEADAKIMAMDTRSMGAIEAEYFNSRKQEIMERRRARFF</sequence>
<evidence type="ECO:0000256" key="1">
    <source>
        <dbReference type="SAM" id="MobiDB-lite"/>
    </source>
</evidence>
<dbReference type="Pfam" id="PF14303">
    <property type="entry name" value="NAM-associated"/>
    <property type="match status" value="1"/>
</dbReference>
<evidence type="ECO:0000313" key="4">
    <source>
        <dbReference type="Proteomes" id="UP000077755"/>
    </source>
</evidence>
<evidence type="ECO:0000259" key="2">
    <source>
        <dbReference type="Pfam" id="PF14303"/>
    </source>
</evidence>
<feature type="compositionally biased region" description="Basic and acidic residues" evidence="1">
    <location>
        <begin position="231"/>
        <end position="250"/>
    </location>
</feature>
<dbReference type="PANTHER" id="PTHR45125">
    <property type="entry name" value="F21J9.4-RELATED"/>
    <property type="match status" value="1"/>
</dbReference>
<gene>
    <name evidence="3" type="ORF">DCAR_0935387</name>
</gene>
<accession>A0AAF0Y162</accession>
<dbReference type="Proteomes" id="UP000077755">
    <property type="component" value="Chromosome 9"/>
</dbReference>